<evidence type="ECO:0000313" key="6">
    <source>
        <dbReference type="EMBL" id="PWN43136.1"/>
    </source>
</evidence>
<dbReference type="InterPro" id="IPR029063">
    <property type="entry name" value="SAM-dependent_MTases_sf"/>
</dbReference>
<keyword evidence="4" id="KW-0949">S-adenosyl-L-methionine</keyword>
<dbReference type="InterPro" id="IPR008854">
    <property type="entry name" value="TPMT"/>
</dbReference>
<evidence type="ECO:0000256" key="4">
    <source>
        <dbReference type="ARBA" id="ARBA00022691"/>
    </source>
</evidence>
<evidence type="ECO:0000256" key="3">
    <source>
        <dbReference type="ARBA" id="ARBA00022679"/>
    </source>
</evidence>
<keyword evidence="1" id="KW-0597">Phosphoprotein</keyword>
<keyword evidence="2 6" id="KW-0489">Methyltransferase</keyword>
<dbReference type="GO" id="GO:0008757">
    <property type="term" value="F:S-adenosylmethionine-dependent methyltransferase activity"/>
    <property type="evidence" value="ECO:0007669"/>
    <property type="project" value="InterPro"/>
</dbReference>
<dbReference type="PANTHER" id="PTHR32183">
    <property type="match status" value="1"/>
</dbReference>
<dbReference type="GO" id="GO:0032259">
    <property type="term" value="P:methylation"/>
    <property type="evidence" value="ECO:0007669"/>
    <property type="project" value="UniProtKB-KW"/>
</dbReference>
<feature type="region of interest" description="Disordered" evidence="5">
    <location>
        <begin position="216"/>
        <end position="239"/>
    </location>
</feature>
<organism evidence="6 7">
    <name type="scientific">Ceraceosorus guamensis</name>
    <dbReference type="NCBI Taxonomy" id="1522189"/>
    <lineage>
        <taxon>Eukaryota</taxon>
        <taxon>Fungi</taxon>
        <taxon>Dikarya</taxon>
        <taxon>Basidiomycota</taxon>
        <taxon>Ustilaginomycotina</taxon>
        <taxon>Exobasidiomycetes</taxon>
        <taxon>Ceraceosorales</taxon>
        <taxon>Ceraceosoraceae</taxon>
        <taxon>Ceraceosorus</taxon>
    </lineage>
</organism>
<dbReference type="AlphaFoldDB" id="A0A316VZW5"/>
<reference evidence="6 7" key="1">
    <citation type="journal article" date="2018" name="Mol. Biol. Evol.">
        <title>Broad Genomic Sampling Reveals a Smut Pathogenic Ancestry of the Fungal Clade Ustilaginomycotina.</title>
        <authorList>
            <person name="Kijpornyongpan T."/>
            <person name="Mondo S.J."/>
            <person name="Barry K."/>
            <person name="Sandor L."/>
            <person name="Lee J."/>
            <person name="Lipzen A."/>
            <person name="Pangilinan J."/>
            <person name="LaButti K."/>
            <person name="Hainaut M."/>
            <person name="Henrissat B."/>
            <person name="Grigoriev I.V."/>
            <person name="Spatafora J.W."/>
            <person name="Aime M.C."/>
        </authorList>
    </citation>
    <scope>NUCLEOTIDE SEQUENCE [LARGE SCALE GENOMIC DNA]</scope>
    <source>
        <strain evidence="6 7">MCA 4658</strain>
    </source>
</reference>
<dbReference type="PROSITE" id="PS51585">
    <property type="entry name" value="SAM_MT_TPMT"/>
    <property type="match status" value="1"/>
</dbReference>
<evidence type="ECO:0000313" key="7">
    <source>
        <dbReference type="Proteomes" id="UP000245783"/>
    </source>
</evidence>
<sequence length="239" mass="25764">MSTANASGLPPGVEKLREMLAGAHDSGKWDSAWQAGLTPWDKGQAQAALVSTLSEAKTSELLPTSGRAVVPGMGRGYDVALLASRGLHTVGVDISPKAVEAAQQWLDSQSSTPASSQMSVRAADWFSLEPTQADSEEENDGTIKAFDLAYDYTFFCALPSTLHQKWADTYARLIKPGGKLLCLVYPIGPLSDAGPPYNVSSDQHKALLSKAFELEHHAPPSKSAPERNGKEEIMIWRRK</sequence>
<keyword evidence="3 6" id="KW-0808">Transferase</keyword>
<protein>
    <submittedName>
        <fullName evidence="6">S-adenosyl-L-methionine-dependent methyltransferase</fullName>
    </submittedName>
</protein>
<dbReference type="RefSeq" id="XP_025370296.1">
    <property type="nucleotide sequence ID" value="XM_025513698.1"/>
</dbReference>
<dbReference type="Pfam" id="PF05724">
    <property type="entry name" value="TPMT"/>
    <property type="match status" value="1"/>
</dbReference>
<evidence type="ECO:0000256" key="2">
    <source>
        <dbReference type="ARBA" id="ARBA00022603"/>
    </source>
</evidence>
<dbReference type="InParanoid" id="A0A316VZW5"/>
<keyword evidence="7" id="KW-1185">Reference proteome</keyword>
<proteinExistence type="predicted"/>
<name>A0A316VZW5_9BASI</name>
<dbReference type="CDD" id="cd02440">
    <property type="entry name" value="AdoMet_MTases"/>
    <property type="match status" value="1"/>
</dbReference>
<dbReference type="Gene3D" id="3.40.50.150">
    <property type="entry name" value="Vaccinia Virus protein VP39"/>
    <property type="match status" value="1"/>
</dbReference>
<evidence type="ECO:0000256" key="5">
    <source>
        <dbReference type="SAM" id="MobiDB-lite"/>
    </source>
</evidence>
<dbReference type="GeneID" id="37035568"/>
<evidence type="ECO:0000256" key="1">
    <source>
        <dbReference type="ARBA" id="ARBA00022553"/>
    </source>
</evidence>
<dbReference type="STRING" id="1522189.A0A316VZW5"/>
<dbReference type="SUPFAM" id="SSF53335">
    <property type="entry name" value="S-adenosyl-L-methionine-dependent methyltransferases"/>
    <property type="match status" value="1"/>
</dbReference>
<dbReference type="PANTHER" id="PTHR32183:SF6">
    <property type="entry name" value="CYSTEINE SULFINATE DESULFINASE_CYSTEINE DESULFURASE AND RELATED ENZYMES"/>
    <property type="match status" value="1"/>
</dbReference>
<gene>
    <name evidence="6" type="ORF">IE81DRAFT_322648</name>
</gene>
<dbReference type="EMBL" id="KZ819372">
    <property type="protein sequence ID" value="PWN43136.1"/>
    <property type="molecule type" value="Genomic_DNA"/>
</dbReference>
<dbReference type="Proteomes" id="UP000245783">
    <property type="component" value="Unassembled WGS sequence"/>
</dbReference>
<accession>A0A316VZW5</accession>
<dbReference type="OrthoDB" id="276151at2759"/>